<organism evidence="1">
    <name type="scientific">Lygus hesperus</name>
    <name type="common">Western plant bug</name>
    <dbReference type="NCBI Taxonomy" id="30085"/>
    <lineage>
        <taxon>Eukaryota</taxon>
        <taxon>Metazoa</taxon>
        <taxon>Ecdysozoa</taxon>
        <taxon>Arthropoda</taxon>
        <taxon>Hexapoda</taxon>
        <taxon>Insecta</taxon>
        <taxon>Pterygota</taxon>
        <taxon>Neoptera</taxon>
        <taxon>Paraneoptera</taxon>
        <taxon>Hemiptera</taxon>
        <taxon>Heteroptera</taxon>
        <taxon>Panheteroptera</taxon>
        <taxon>Cimicomorpha</taxon>
        <taxon>Miridae</taxon>
        <taxon>Mirini</taxon>
        <taxon>Lygus</taxon>
    </lineage>
</organism>
<reference evidence="1" key="2">
    <citation type="submission" date="2014-07" db="EMBL/GenBank/DDBJ databases">
        <authorList>
            <person name="Hull J."/>
        </authorList>
    </citation>
    <scope>NUCLEOTIDE SEQUENCE</scope>
</reference>
<name>A0A0A9XR63_LYGHE</name>
<accession>A0A0A9XR63</accession>
<dbReference type="EMBL" id="GBHO01020392">
    <property type="protein sequence ID" value="JAG23212.1"/>
    <property type="molecule type" value="Transcribed_RNA"/>
</dbReference>
<feature type="non-terminal residue" evidence="1">
    <location>
        <position position="109"/>
    </location>
</feature>
<reference evidence="1" key="1">
    <citation type="journal article" date="2014" name="PLoS ONE">
        <title>Transcriptome-Based Identification of ABC Transporters in the Western Tarnished Plant Bug Lygus hesperus.</title>
        <authorList>
            <person name="Hull J.J."/>
            <person name="Chaney K."/>
            <person name="Geib S.M."/>
            <person name="Fabrick J.A."/>
            <person name="Brent C.S."/>
            <person name="Walsh D."/>
            <person name="Lavine L.C."/>
        </authorList>
    </citation>
    <scope>NUCLEOTIDE SEQUENCE</scope>
</reference>
<gene>
    <name evidence="1" type="ORF">CM83_66005</name>
</gene>
<dbReference type="AlphaFoldDB" id="A0A0A9XR63"/>
<protein>
    <submittedName>
        <fullName evidence="1">Uncharacterized protein</fullName>
    </submittedName>
</protein>
<sequence>MQYLSKLSSKYLKKQFISYNTLHNLQYCACMGCSRQRFIGGKFKCLTRYLSRHSDINISLRGQQVLISGIEQNLAPKRNLQPTKMAHPSTVRSCKEHMKIQRGTTTFFS</sequence>
<proteinExistence type="predicted"/>
<evidence type="ECO:0000313" key="1">
    <source>
        <dbReference type="EMBL" id="JAG23212.1"/>
    </source>
</evidence>